<dbReference type="Gene3D" id="3.30.1490.50">
    <property type="match status" value="1"/>
</dbReference>
<dbReference type="Proteomes" id="UP001499988">
    <property type="component" value="Unassembled WGS sequence"/>
</dbReference>
<keyword evidence="8" id="KW-0547">Nucleotide-binding</keyword>
<dbReference type="PANTHER" id="PTHR11130:SF0">
    <property type="entry name" value="GLUTATHIONE SYNTHETASE"/>
    <property type="match status" value="1"/>
</dbReference>
<dbReference type="Gene3D" id="1.10.1080.10">
    <property type="entry name" value="Glutathione Synthetase, Chain A, domain 3"/>
    <property type="match status" value="1"/>
</dbReference>
<evidence type="ECO:0000256" key="4">
    <source>
        <dbReference type="ARBA" id="ARBA00012214"/>
    </source>
</evidence>
<comment type="similarity">
    <text evidence="3">Belongs to the eukaryotic GSH synthase family.</text>
</comment>
<keyword evidence="14" id="KW-1185">Reference proteome</keyword>
<accession>A0ABP9FEH2</accession>
<comment type="pathway">
    <text evidence="2">Sulfur metabolism; glutathione biosynthesis; glutathione from L-cysteine and L-glutamate: step 2/2.</text>
</comment>
<dbReference type="InterPro" id="IPR014709">
    <property type="entry name" value="Glutathione_synthase_C_euk"/>
</dbReference>
<dbReference type="Gene3D" id="3.30.1490.80">
    <property type="match status" value="1"/>
</dbReference>
<evidence type="ECO:0000256" key="1">
    <source>
        <dbReference type="ARBA" id="ARBA00001946"/>
    </source>
</evidence>
<dbReference type="PANTHER" id="PTHR11130">
    <property type="entry name" value="GLUTATHIONE SYNTHETASE"/>
    <property type="match status" value="1"/>
</dbReference>
<protein>
    <recommendedName>
        <fullName evidence="4">glutathione synthase</fullName>
        <ecNumber evidence="4">6.3.2.3</ecNumber>
    </recommendedName>
</protein>
<dbReference type="InterPro" id="IPR014042">
    <property type="entry name" value="Glutathione_synthase_a-hlx"/>
</dbReference>
<dbReference type="EMBL" id="BAABJZ010000100">
    <property type="protein sequence ID" value="GAA4898422.1"/>
    <property type="molecule type" value="Genomic_DNA"/>
</dbReference>
<evidence type="ECO:0000313" key="14">
    <source>
        <dbReference type="Proteomes" id="UP001499988"/>
    </source>
</evidence>
<feature type="domain" description="Glutathione synthase substrate-binding" evidence="12">
    <location>
        <begin position="206"/>
        <end position="314"/>
    </location>
</feature>
<dbReference type="RefSeq" id="WP_345336739.1">
    <property type="nucleotide sequence ID" value="NZ_BAABJZ010000100.1"/>
</dbReference>
<dbReference type="InterPro" id="IPR005615">
    <property type="entry name" value="Glutathione_synthase"/>
</dbReference>
<gene>
    <name evidence="13" type="ORF">GCM10023333_34760</name>
</gene>
<evidence type="ECO:0000256" key="9">
    <source>
        <dbReference type="ARBA" id="ARBA00022840"/>
    </source>
</evidence>
<comment type="cofactor">
    <cofactor evidence="1">
        <name>Mg(2+)</name>
        <dbReference type="ChEBI" id="CHEBI:18420"/>
    </cofactor>
</comment>
<reference evidence="14" key="1">
    <citation type="journal article" date="2019" name="Int. J. Syst. Evol. Microbiol.">
        <title>The Global Catalogue of Microorganisms (GCM) 10K type strain sequencing project: providing services to taxonomists for standard genome sequencing and annotation.</title>
        <authorList>
            <consortium name="The Broad Institute Genomics Platform"/>
            <consortium name="The Broad Institute Genome Sequencing Center for Infectious Disease"/>
            <person name="Wu L."/>
            <person name="Ma J."/>
        </authorList>
    </citation>
    <scope>NUCLEOTIDE SEQUENCE [LARGE SCALE GENOMIC DNA]</scope>
    <source>
        <strain evidence="14">JCM 18401</strain>
    </source>
</reference>
<sequence length="490" mass="53951">MKSSTDPKTQDLIDSANEWAMMHGMAMKTGPGSARHCAFSLAPVSISQGMFTQLKQVTPLIARLIDRISEDHAFLQQALKPMGQADPFFGHLLRLHQQIHGTSAQPKAAVRQPLLMMRTDYMDDREQGPKVIEFNGIAAGMGPFGQRVHQLHRYLKNQWPDAYQQWAETAGDSALAGNQALEQLAEGVAKAAHEIRFASGESGSPVFLMIVQDNEDNVYDQRLLELALQERGVRTVRRSFRQLHSKIETGADQRLRVEGIGSIDAVYLRAGYQYEDYCSTDIVEQACCEALTSTRVQIEQHKVAVNATVSQQLATSKTIQMLVTQMSAAELGRWGLSLVEAEQVKQVLAEMKPVDADTIDWFAAHGDASQWVLKNQGEGGGHCIFGDDILPKLQSISAAEQDAWALMQRLHPHERERPALAIRDGHAKVVDNLISEIGLFTVHFNGQPMTDAEPNESGYAGYLIRSKPATASEGGVHSGEGMLDSLALTE</sequence>
<evidence type="ECO:0000256" key="8">
    <source>
        <dbReference type="ARBA" id="ARBA00022741"/>
    </source>
</evidence>
<evidence type="ECO:0000256" key="6">
    <source>
        <dbReference type="ARBA" id="ARBA00022684"/>
    </source>
</evidence>
<dbReference type="PIRSF" id="PIRSF001558">
    <property type="entry name" value="GSHase"/>
    <property type="match status" value="1"/>
</dbReference>
<dbReference type="Pfam" id="PF03917">
    <property type="entry name" value="GSH_synth_ATP"/>
    <property type="match status" value="1"/>
</dbReference>
<evidence type="ECO:0000313" key="13">
    <source>
        <dbReference type="EMBL" id="GAA4898422.1"/>
    </source>
</evidence>
<dbReference type="Gene3D" id="3.30.470.20">
    <property type="entry name" value="ATP-grasp fold, B domain"/>
    <property type="match status" value="1"/>
</dbReference>
<evidence type="ECO:0000259" key="12">
    <source>
        <dbReference type="Pfam" id="PF03199"/>
    </source>
</evidence>
<feature type="region of interest" description="Disordered" evidence="11">
    <location>
        <begin position="470"/>
        <end position="490"/>
    </location>
</feature>
<organism evidence="13 14">
    <name type="scientific">Ferrimonas pelagia</name>
    <dbReference type="NCBI Taxonomy" id="1177826"/>
    <lineage>
        <taxon>Bacteria</taxon>
        <taxon>Pseudomonadati</taxon>
        <taxon>Pseudomonadota</taxon>
        <taxon>Gammaproteobacteria</taxon>
        <taxon>Alteromonadales</taxon>
        <taxon>Ferrimonadaceae</taxon>
        <taxon>Ferrimonas</taxon>
    </lineage>
</organism>
<keyword evidence="6" id="KW-0317">Glutathione biosynthesis</keyword>
<evidence type="ECO:0000256" key="7">
    <source>
        <dbReference type="ARBA" id="ARBA00022723"/>
    </source>
</evidence>
<dbReference type="SUPFAM" id="SSF52440">
    <property type="entry name" value="PreATP-grasp domain"/>
    <property type="match status" value="1"/>
</dbReference>
<keyword evidence="10" id="KW-0460">Magnesium</keyword>
<name>A0ABP9FEH2_9GAMM</name>
<evidence type="ECO:0000256" key="5">
    <source>
        <dbReference type="ARBA" id="ARBA00022598"/>
    </source>
</evidence>
<dbReference type="Gene3D" id="3.40.50.1760">
    <property type="entry name" value="Glutathione synthase, substrate-binding domain superfamily, eukaryotic"/>
    <property type="match status" value="1"/>
</dbReference>
<keyword evidence="7" id="KW-0479">Metal-binding</keyword>
<evidence type="ECO:0000256" key="11">
    <source>
        <dbReference type="SAM" id="MobiDB-lite"/>
    </source>
</evidence>
<keyword evidence="5" id="KW-0436">Ligase</keyword>
<dbReference type="EC" id="6.3.2.3" evidence="4"/>
<proteinExistence type="inferred from homology"/>
<evidence type="ECO:0000256" key="10">
    <source>
        <dbReference type="ARBA" id="ARBA00022842"/>
    </source>
</evidence>
<dbReference type="SUPFAM" id="SSF56059">
    <property type="entry name" value="Glutathione synthetase ATP-binding domain-like"/>
    <property type="match status" value="1"/>
</dbReference>
<dbReference type="InterPro" id="IPR004887">
    <property type="entry name" value="GSH_synth_subst-bd"/>
</dbReference>
<dbReference type="Pfam" id="PF03199">
    <property type="entry name" value="GSH_synthase"/>
    <property type="match status" value="1"/>
</dbReference>
<comment type="caution">
    <text evidence="13">The sequence shown here is derived from an EMBL/GenBank/DDBJ whole genome shotgun (WGS) entry which is preliminary data.</text>
</comment>
<dbReference type="InterPro" id="IPR014049">
    <property type="entry name" value="Glutathione_synthase_N_euk"/>
</dbReference>
<keyword evidence="9" id="KW-0067">ATP-binding</keyword>
<evidence type="ECO:0000256" key="2">
    <source>
        <dbReference type="ARBA" id="ARBA00004965"/>
    </source>
</evidence>
<dbReference type="InterPro" id="IPR037013">
    <property type="entry name" value="GSH-S_sub-bd_sf"/>
</dbReference>
<dbReference type="InterPro" id="IPR016185">
    <property type="entry name" value="PreATP-grasp_dom_sf"/>
</dbReference>
<evidence type="ECO:0000256" key="3">
    <source>
        <dbReference type="ARBA" id="ARBA00010385"/>
    </source>
</evidence>